<sequence>MALFEVAIYNELVKRAMQSGEPAAYSDDWADTRYIEVSARDEMDARRKVLAKYPKDKGFVIRGIGPA</sequence>
<keyword evidence="2" id="KW-1185">Reference proteome</keyword>
<proteinExistence type="predicted"/>
<reference evidence="1 2" key="1">
    <citation type="submission" date="2016-07" db="EMBL/GenBank/DDBJ databases">
        <authorList>
            <person name="Lefevre C.T."/>
        </authorList>
    </citation>
    <scope>NUCLEOTIDE SEQUENCE [LARGE SCALE GENOMIC DNA]</scope>
    <source>
        <strain evidence="1">PR1</strain>
    </source>
</reference>
<dbReference type="AlphaFoldDB" id="A0A1C3RD69"/>
<dbReference type="EMBL" id="FLYE01000001">
    <property type="protein sequence ID" value="SCA55227.1"/>
    <property type="molecule type" value="Genomic_DNA"/>
</dbReference>
<organism evidence="1 2">
    <name type="scientific">Candidatus Terasakiella magnetica</name>
    <dbReference type="NCBI Taxonomy" id="1867952"/>
    <lineage>
        <taxon>Bacteria</taxon>
        <taxon>Pseudomonadati</taxon>
        <taxon>Pseudomonadota</taxon>
        <taxon>Alphaproteobacteria</taxon>
        <taxon>Rhodospirillales</taxon>
        <taxon>Terasakiellaceae</taxon>
        <taxon>Terasakiella</taxon>
    </lineage>
</organism>
<name>A0A1C3RD69_9PROT</name>
<dbReference type="Proteomes" id="UP000231658">
    <property type="component" value="Unassembled WGS sequence"/>
</dbReference>
<accession>A0A1C3RD69</accession>
<evidence type="ECO:0000313" key="2">
    <source>
        <dbReference type="Proteomes" id="UP000231658"/>
    </source>
</evidence>
<protein>
    <submittedName>
        <fullName evidence="1">Uncharacterized protein</fullName>
    </submittedName>
</protein>
<dbReference type="RefSeq" id="WP_069185918.1">
    <property type="nucleotide sequence ID" value="NZ_FLYE01000001.1"/>
</dbReference>
<gene>
    <name evidence="1" type="ORF">MTBPR1_10474</name>
</gene>
<dbReference type="OrthoDB" id="7365403at2"/>
<evidence type="ECO:0000313" key="1">
    <source>
        <dbReference type="EMBL" id="SCA55227.1"/>
    </source>
</evidence>
<dbReference type="STRING" id="1867952.MTBPR1_10474"/>